<name>A0A0C2FLH8_9BILA</name>
<dbReference type="EMBL" id="KN753392">
    <property type="protein sequence ID" value="KIH49450.1"/>
    <property type="molecule type" value="Genomic_DNA"/>
</dbReference>
<reference evidence="1 2" key="1">
    <citation type="submission" date="2013-12" db="EMBL/GenBank/DDBJ databases">
        <title>Draft genome of the parsitic nematode Ancylostoma duodenale.</title>
        <authorList>
            <person name="Mitreva M."/>
        </authorList>
    </citation>
    <scope>NUCLEOTIDE SEQUENCE [LARGE SCALE GENOMIC DNA]</scope>
    <source>
        <strain evidence="1 2">Zhejiang</strain>
    </source>
</reference>
<organism evidence="1 2">
    <name type="scientific">Ancylostoma duodenale</name>
    <dbReference type="NCBI Taxonomy" id="51022"/>
    <lineage>
        <taxon>Eukaryota</taxon>
        <taxon>Metazoa</taxon>
        <taxon>Ecdysozoa</taxon>
        <taxon>Nematoda</taxon>
        <taxon>Chromadorea</taxon>
        <taxon>Rhabditida</taxon>
        <taxon>Rhabditina</taxon>
        <taxon>Rhabditomorpha</taxon>
        <taxon>Strongyloidea</taxon>
        <taxon>Ancylostomatidae</taxon>
        <taxon>Ancylostomatinae</taxon>
        <taxon>Ancylostoma</taxon>
    </lineage>
</organism>
<protein>
    <recommendedName>
        <fullName evidence="3">Reverse transcriptase domain-containing protein</fullName>
    </recommendedName>
</protein>
<evidence type="ECO:0008006" key="3">
    <source>
        <dbReference type="Google" id="ProtNLM"/>
    </source>
</evidence>
<sequence>MKICKHVLDSQLEAIVSPTPNYRGFVKGCGIIDATYAARLLVESHEEKNRSVHLAFLDVEKAFDPT</sequence>
<dbReference type="Proteomes" id="UP000054047">
    <property type="component" value="Unassembled WGS sequence"/>
</dbReference>
<keyword evidence="2" id="KW-1185">Reference proteome</keyword>
<accession>A0A0C2FLH8</accession>
<dbReference type="OrthoDB" id="5836144at2759"/>
<evidence type="ECO:0000313" key="1">
    <source>
        <dbReference type="EMBL" id="KIH49450.1"/>
    </source>
</evidence>
<evidence type="ECO:0000313" key="2">
    <source>
        <dbReference type="Proteomes" id="UP000054047"/>
    </source>
</evidence>
<proteinExistence type="predicted"/>
<dbReference type="AlphaFoldDB" id="A0A0C2FLH8"/>
<gene>
    <name evidence="1" type="ORF">ANCDUO_20476</name>
</gene>